<reference evidence="2" key="1">
    <citation type="journal article" date="2021" name="Nat. Commun.">
        <title>Genetic determinants of endophytism in the Arabidopsis root mycobiome.</title>
        <authorList>
            <person name="Mesny F."/>
            <person name="Miyauchi S."/>
            <person name="Thiergart T."/>
            <person name="Pickel B."/>
            <person name="Atanasova L."/>
            <person name="Karlsson M."/>
            <person name="Huettel B."/>
            <person name="Barry K.W."/>
            <person name="Haridas S."/>
            <person name="Chen C."/>
            <person name="Bauer D."/>
            <person name="Andreopoulos W."/>
            <person name="Pangilinan J."/>
            <person name="LaButti K."/>
            <person name="Riley R."/>
            <person name="Lipzen A."/>
            <person name="Clum A."/>
            <person name="Drula E."/>
            <person name="Henrissat B."/>
            <person name="Kohler A."/>
            <person name="Grigoriev I.V."/>
            <person name="Martin F.M."/>
            <person name="Hacquard S."/>
        </authorList>
    </citation>
    <scope>NUCLEOTIDE SEQUENCE</scope>
    <source>
        <strain evidence="2">MPI-SDFR-AT-0120</strain>
    </source>
</reference>
<dbReference type="AlphaFoldDB" id="A0A8K0QX91"/>
<dbReference type="PANTHER" id="PTHR35186:SF4">
    <property type="entry name" value="PRION-INHIBITION AND PROPAGATION HELO DOMAIN-CONTAINING PROTEIN"/>
    <property type="match status" value="1"/>
</dbReference>
<proteinExistence type="predicted"/>
<dbReference type="PANTHER" id="PTHR35186">
    <property type="entry name" value="ANK_REP_REGION DOMAIN-CONTAINING PROTEIN"/>
    <property type="match status" value="1"/>
</dbReference>
<sequence length="621" mass="68828">MEVAGLVLTAVAFVDQAIKSGTVLARLSREYPEAQNQISNAALRLEAQRYTLKLWYASWAMKAEPQRPAALADKFRVMWGDKGYDLILKCLTQLNARFGEALRTLRSIDPSSLQATASEPESRPLSMLSPNPSLVTPESSQPSLTSSTTAEVTSTDSHGTKSSKSRTSKFFSEKRKSTSLKFWKKPSKSTSSAKTPPSPAAQVDQVEQAREIREQRLSPGAKFKWSLGLKDELRLLITEIDDWLEQLQTLSVRCFVAERTTIQARTRRADSTYFDNILGPIAYIDHTNSSFKFPLLITSGEAGTEAYLLIAEAILPERSTLSSNGNDKIRTMEEIRAALKNRTATFGHAAVPLAGLSIDPMLLHTSQVMIVLHEVPGIITKGQNSSEPIPRCTFLELLSAESAVDPFIARWKRIQLAFIIALSVLHLYETGWLSEQLEMADFQFFGTANSQYVESSPISPYVSPTGPKAAFQTPFDCLKMTGDPQSFLGARDTRLATLFYSLGIVLFELGRGIDHKSIHSLATLDLEPSTLSPEDADTIRKSRVLKEIEKIPFGRAYADLVKYCLTGRLYATSKINVDGTFNDAVVENLYCTSIAAMGPHEHRARYPTSARRDNIDVLLEK</sequence>
<evidence type="ECO:0000313" key="3">
    <source>
        <dbReference type="Proteomes" id="UP000813461"/>
    </source>
</evidence>
<evidence type="ECO:0000256" key="1">
    <source>
        <dbReference type="SAM" id="MobiDB-lite"/>
    </source>
</evidence>
<keyword evidence="3" id="KW-1185">Reference proteome</keyword>
<dbReference type="EMBL" id="JAGMVJ010000019">
    <property type="protein sequence ID" value="KAH7075999.1"/>
    <property type="molecule type" value="Genomic_DNA"/>
</dbReference>
<protein>
    <submittedName>
        <fullName evidence="2">Uncharacterized protein</fullName>
    </submittedName>
</protein>
<dbReference type="Proteomes" id="UP000813461">
    <property type="component" value="Unassembled WGS sequence"/>
</dbReference>
<gene>
    <name evidence="2" type="ORF">FB567DRAFT_583159</name>
</gene>
<dbReference type="Gene3D" id="1.20.120.1020">
    <property type="entry name" value="Prion-inhibition and propagation, HeLo domain"/>
    <property type="match status" value="1"/>
</dbReference>
<evidence type="ECO:0000313" key="2">
    <source>
        <dbReference type="EMBL" id="KAH7075999.1"/>
    </source>
</evidence>
<accession>A0A8K0QX91</accession>
<feature type="compositionally biased region" description="Polar residues" evidence="1">
    <location>
        <begin position="128"/>
        <end position="157"/>
    </location>
</feature>
<organism evidence="2 3">
    <name type="scientific">Paraphoma chrysanthemicola</name>
    <dbReference type="NCBI Taxonomy" id="798071"/>
    <lineage>
        <taxon>Eukaryota</taxon>
        <taxon>Fungi</taxon>
        <taxon>Dikarya</taxon>
        <taxon>Ascomycota</taxon>
        <taxon>Pezizomycotina</taxon>
        <taxon>Dothideomycetes</taxon>
        <taxon>Pleosporomycetidae</taxon>
        <taxon>Pleosporales</taxon>
        <taxon>Pleosporineae</taxon>
        <taxon>Phaeosphaeriaceae</taxon>
        <taxon>Paraphoma</taxon>
    </lineage>
</organism>
<comment type="caution">
    <text evidence="2">The sequence shown here is derived from an EMBL/GenBank/DDBJ whole genome shotgun (WGS) entry which is preliminary data.</text>
</comment>
<feature type="region of interest" description="Disordered" evidence="1">
    <location>
        <begin position="112"/>
        <end position="204"/>
    </location>
</feature>
<dbReference type="InterPro" id="IPR038305">
    <property type="entry name" value="HeLo_sf"/>
</dbReference>
<dbReference type="OrthoDB" id="5363336at2759"/>
<name>A0A8K0QX91_9PLEO</name>